<dbReference type="CDD" id="cd01630">
    <property type="entry name" value="HAD_KDO-like"/>
    <property type="match status" value="1"/>
</dbReference>
<dbReference type="SFLD" id="SFLDG01136">
    <property type="entry name" value="C1.6:_Phosphoserine_Phosphatas"/>
    <property type="match status" value="1"/>
</dbReference>
<dbReference type="InterPro" id="IPR050793">
    <property type="entry name" value="CMP-NeuNAc_synthase"/>
</dbReference>
<keyword evidence="4 7" id="KW-0479">Metal-binding</keyword>
<dbReference type="InterPro" id="IPR036412">
    <property type="entry name" value="HAD-like_sf"/>
</dbReference>
<dbReference type="SFLD" id="SFLDS00003">
    <property type="entry name" value="Haloacid_Dehalogenase"/>
    <property type="match status" value="1"/>
</dbReference>
<dbReference type="RefSeq" id="WP_185981102.1">
    <property type="nucleotide sequence ID" value="NZ_CP060204.1"/>
</dbReference>
<gene>
    <name evidence="8" type="ORF">H1B31_04815</name>
</gene>
<dbReference type="PIRSF" id="PIRSF006118">
    <property type="entry name" value="KDO8-P_Ptase"/>
    <property type="match status" value="1"/>
</dbReference>
<dbReference type="PANTHER" id="PTHR21485:SF3">
    <property type="entry name" value="N-ACYLNEURAMINATE CYTIDYLYLTRANSFERASE"/>
    <property type="match status" value="1"/>
</dbReference>
<dbReference type="Pfam" id="PF08282">
    <property type="entry name" value="Hydrolase_3"/>
    <property type="match status" value="1"/>
</dbReference>
<dbReference type="GO" id="GO:0016788">
    <property type="term" value="F:hydrolase activity, acting on ester bonds"/>
    <property type="evidence" value="ECO:0007669"/>
    <property type="project" value="InterPro"/>
</dbReference>
<dbReference type="SUPFAM" id="SSF56784">
    <property type="entry name" value="HAD-like"/>
    <property type="match status" value="1"/>
</dbReference>
<evidence type="ECO:0000256" key="3">
    <source>
        <dbReference type="ARBA" id="ARBA00011881"/>
    </source>
</evidence>
<feature type="binding site" evidence="7">
    <location>
        <position position="114"/>
    </location>
    <ligand>
        <name>Mg(2+)</name>
        <dbReference type="ChEBI" id="CHEBI:18420"/>
    </ligand>
</feature>
<keyword evidence="5 8" id="KW-0378">Hydrolase</keyword>
<dbReference type="GO" id="GO:0046872">
    <property type="term" value="F:metal ion binding"/>
    <property type="evidence" value="ECO:0007669"/>
    <property type="project" value="UniProtKB-KW"/>
</dbReference>
<feature type="binding site" evidence="7">
    <location>
        <position position="20"/>
    </location>
    <ligand>
        <name>Mg(2+)</name>
        <dbReference type="ChEBI" id="CHEBI:18420"/>
    </ligand>
</feature>
<dbReference type="FunFam" id="3.40.50.1000:FF:000029">
    <property type="entry name" value="3-deoxy-D-manno-octulosonate 8-phosphate phosphatase KdsC"/>
    <property type="match status" value="1"/>
</dbReference>
<keyword evidence="9" id="KW-1185">Reference proteome</keyword>
<dbReference type="GO" id="GO:0008781">
    <property type="term" value="F:N-acylneuraminate cytidylyltransferase activity"/>
    <property type="evidence" value="ECO:0007669"/>
    <property type="project" value="TreeGrafter"/>
</dbReference>
<reference evidence="8 9" key="1">
    <citation type="submission" date="2020-07" db="EMBL/GenBank/DDBJ databases">
        <title>Complete genome and description of Selenomonas timonensis sp. nov., a new bacterium isolated from a gingivitis subject.</title>
        <authorList>
            <person name="Antezack A."/>
        </authorList>
    </citation>
    <scope>NUCLEOTIDE SEQUENCE [LARGE SCALE GENOMIC DNA]</scope>
    <source>
        <strain evidence="8 9">Marseille-Q3039</strain>
    </source>
</reference>
<dbReference type="InterPro" id="IPR023214">
    <property type="entry name" value="HAD_sf"/>
</dbReference>
<accession>A0A7G7VMA8</accession>
<dbReference type="NCBIfam" id="TIGR01670">
    <property type="entry name" value="KdsC-phosphatas"/>
    <property type="match status" value="1"/>
</dbReference>
<organism evidence="8 9">
    <name type="scientific">Selenomonas timonae</name>
    <dbReference type="NCBI Taxonomy" id="2754044"/>
    <lineage>
        <taxon>Bacteria</taxon>
        <taxon>Bacillati</taxon>
        <taxon>Bacillota</taxon>
        <taxon>Negativicutes</taxon>
        <taxon>Selenomonadales</taxon>
        <taxon>Selenomonadaceae</taxon>
        <taxon>Selenomonas</taxon>
    </lineage>
</organism>
<evidence type="ECO:0000256" key="5">
    <source>
        <dbReference type="ARBA" id="ARBA00022801"/>
    </source>
</evidence>
<evidence type="ECO:0000256" key="6">
    <source>
        <dbReference type="ARBA" id="ARBA00022842"/>
    </source>
</evidence>
<comment type="similarity">
    <text evidence="2">Belongs to the KdsC family.</text>
</comment>
<dbReference type="Gene3D" id="3.40.50.1000">
    <property type="entry name" value="HAD superfamily/HAD-like"/>
    <property type="match status" value="1"/>
</dbReference>
<dbReference type="EMBL" id="CP060204">
    <property type="protein sequence ID" value="QNH55251.1"/>
    <property type="molecule type" value="Genomic_DNA"/>
</dbReference>
<evidence type="ECO:0000256" key="4">
    <source>
        <dbReference type="ARBA" id="ARBA00022723"/>
    </source>
</evidence>
<dbReference type="KEGG" id="stim:H1B31_04815"/>
<comment type="subunit">
    <text evidence="3">Homotetramer.</text>
</comment>
<evidence type="ECO:0000256" key="7">
    <source>
        <dbReference type="PIRSR" id="PIRSR006118-2"/>
    </source>
</evidence>
<evidence type="ECO:0000256" key="1">
    <source>
        <dbReference type="ARBA" id="ARBA00001946"/>
    </source>
</evidence>
<dbReference type="Proteomes" id="UP000515480">
    <property type="component" value="Chromosome"/>
</dbReference>
<dbReference type="InterPro" id="IPR010023">
    <property type="entry name" value="KdsC_fam"/>
</dbReference>
<dbReference type="PANTHER" id="PTHR21485">
    <property type="entry name" value="HAD SUPERFAMILY MEMBERS CMAS AND KDSC"/>
    <property type="match status" value="1"/>
</dbReference>
<dbReference type="SFLD" id="SFLDG01138">
    <property type="entry name" value="C1.6.2:_Deoxy-d-mannose-octulo"/>
    <property type="match status" value="1"/>
</dbReference>
<evidence type="ECO:0000313" key="8">
    <source>
        <dbReference type="EMBL" id="QNH55251.1"/>
    </source>
</evidence>
<dbReference type="AlphaFoldDB" id="A0A7G7VMA8"/>
<name>A0A7G7VMA8_9FIRM</name>
<evidence type="ECO:0000256" key="2">
    <source>
        <dbReference type="ARBA" id="ARBA00005893"/>
    </source>
</evidence>
<sequence>MPIRQDAIARAKKIKCVIFDVDGVLTDGGIYVAPDGSELYKPFFARDGLAITLAHKVGIVPAIITGRASSIVENRARELHIDLVYQGSLDKRDAYADIKARTGLSDEEIAYIGDDIVDLPIMRMVGLPCAVGDAVPEVKEAAQIISDAPGGRGAVREIYEIILKTQGLWERVLTVFQTDSDGAAQ</sequence>
<evidence type="ECO:0000313" key="9">
    <source>
        <dbReference type="Proteomes" id="UP000515480"/>
    </source>
</evidence>
<protein>
    <submittedName>
        <fullName evidence="8">HAD hydrolase family protein</fullName>
    </submittedName>
</protein>
<comment type="cofactor">
    <cofactor evidence="1 7">
        <name>Mg(2+)</name>
        <dbReference type="ChEBI" id="CHEBI:18420"/>
    </cofactor>
</comment>
<proteinExistence type="inferred from homology"/>
<keyword evidence="6 7" id="KW-0460">Magnesium</keyword>
<feature type="binding site" evidence="7">
    <location>
        <position position="22"/>
    </location>
    <ligand>
        <name>substrate</name>
    </ligand>
</feature>